<evidence type="ECO:0000313" key="3">
    <source>
        <dbReference type="EMBL" id="KAL3802613.1"/>
    </source>
</evidence>
<organism evidence="3 4">
    <name type="scientific">Cyclotella cryptica</name>
    <dbReference type="NCBI Taxonomy" id="29204"/>
    <lineage>
        <taxon>Eukaryota</taxon>
        <taxon>Sar</taxon>
        <taxon>Stramenopiles</taxon>
        <taxon>Ochrophyta</taxon>
        <taxon>Bacillariophyta</taxon>
        <taxon>Coscinodiscophyceae</taxon>
        <taxon>Thalassiosirophycidae</taxon>
        <taxon>Stephanodiscales</taxon>
        <taxon>Stephanodiscaceae</taxon>
        <taxon>Cyclotella</taxon>
    </lineage>
</organism>
<dbReference type="EMBL" id="JABMIG020000018">
    <property type="protein sequence ID" value="KAL3802613.1"/>
    <property type="molecule type" value="Genomic_DNA"/>
</dbReference>
<evidence type="ECO:0008006" key="5">
    <source>
        <dbReference type="Google" id="ProtNLM"/>
    </source>
</evidence>
<keyword evidence="2" id="KW-1133">Transmembrane helix</keyword>
<sequence length="1267" mass="138550">MMICPEEDCAPSSSPMPVGCVFDDSISSRSSIKAKLYKNKSNTTMVKARDDIGELCPSSLEMPVRLEDEAYSTPQNHQRTSPISCSEHPRDNVHYESTVQSTIPNRRSRSFHSSVSSDVTEEPINDYFEIVADAVVVNDPEVYDAELMDDEEASSNDETRAPHIYINNMYPLPEDKSRLKRKGWQDSKFSFTALILIAVSVGCGFITTGVILGLKESASNTITTNNTTDSSINSQSTIDNHSQTYKVIFSNTTNHYNIEYKNLTADVGPTLPACPNVSVVYPDLATARSAFNSSTSQYGTITNARSTTAGFNSSVIDECLKEYFEAYLGDYKESTLSTVAPNITTISGTILSSTVIDPPPFDIEARCSASNLPGSLSACSEACLPSACCYPDSSNETCIGNSACPLYRPYCDVIYDATWINGTLGVLKEVTDEMVSACKGMSTQPFSERLHVHNNRVTEESSRISSTVYRLRGHLSQVKVANSLLAGSTEEACQWYCILATCCSAAIVTDPESSGLVLSPSGVFTNASSGEYVMTNCQQTNMKNLQLCAEYQTFCPQDTETTQVDMVPALVHVSGNDKCEHADSLKDLPAKRAGTTLMATPDFTSELEDLCGTSLASKGVWYSFKGDKQAILHLEYELKVQGLGESVLSIYTGSCGVGSLICYDNVLADDNRNENNDIAIYEFLPEVGETYLFLLSGANGDTAGGYQFRVTELEIPSNDLCENATKIVTVPQIPLILKGDTTGATPDFNITSVGIHGCVGMDWYTRGLWYQFTGKGTSVRLEYHMYSTGLGKSELSIFTGSCGDLVCVQNVDGEWHYSDYNDMAAYEFFAVENQDYWFLLYGQDFKTVGTYEFKVTEYEVPSNDDCVNATEVAVSQSAPFAKKGLSTLGATPDFDDSNILTCVVDWYTRGVWYRIIGHGAVLRMAYQLYSKGTGNSHLAIFRGLCQSLSCGVEAGIAGGRHYSGYNDLVVHEFLAEEGETYYVWLSGENFNAAATYDFTVSEYGIPSNDKCENATAMSPGMLYSGTTAGSTPDFNAFNQKCGGSKDNYGVWYSFTGNGKLTSFSYTPTYDNSQLSLFGGPCDNLICEKDCETETSYSFLSVRGREYHLFLAGNSFGTVGDFSLSMEQYDRPANDVCVNALEVTRVQSTVEGNMKGATQDFNEDTQLCGEDPLYSGVWYSFIGTGEEFILELRTAGTPSDFWGEIAVFQGQCDKFECIIQDEGQGENAVVNVIVPSTEDAQYKVLVASRDLPTYDAPFQFSALSKKPG</sequence>
<proteinExistence type="predicted"/>
<feature type="compositionally biased region" description="Polar residues" evidence="1">
    <location>
        <begin position="72"/>
        <end position="84"/>
    </location>
</feature>
<accession>A0ABD3QQH4</accession>
<keyword evidence="4" id="KW-1185">Reference proteome</keyword>
<feature type="transmembrane region" description="Helical" evidence="2">
    <location>
        <begin position="189"/>
        <end position="214"/>
    </location>
</feature>
<protein>
    <recommendedName>
        <fullName evidence="5">Peptidase C-terminal archaeal/bacterial domain-containing protein</fullName>
    </recommendedName>
</protein>
<gene>
    <name evidence="3" type="ORF">HJC23_011937</name>
</gene>
<feature type="region of interest" description="Disordered" evidence="1">
    <location>
        <begin position="70"/>
        <end position="90"/>
    </location>
</feature>
<comment type="caution">
    <text evidence="3">The sequence shown here is derived from an EMBL/GenBank/DDBJ whole genome shotgun (WGS) entry which is preliminary data.</text>
</comment>
<keyword evidence="2" id="KW-0472">Membrane</keyword>
<dbReference type="AlphaFoldDB" id="A0ABD3QQH4"/>
<reference evidence="3 4" key="1">
    <citation type="journal article" date="2020" name="G3 (Bethesda)">
        <title>Improved Reference Genome for Cyclotella cryptica CCMP332, a Model for Cell Wall Morphogenesis, Salinity Adaptation, and Lipid Production in Diatoms (Bacillariophyta).</title>
        <authorList>
            <person name="Roberts W.R."/>
            <person name="Downey K.M."/>
            <person name="Ruck E.C."/>
            <person name="Traller J.C."/>
            <person name="Alverson A.J."/>
        </authorList>
    </citation>
    <scope>NUCLEOTIDE SEQUENCE [LARGE SCALE GENOMIC DNA]</scope>
    <source>
        <strain evidence="3 4">CCMP332</strain>
    </source>
</reference>
<evidence type="ECO:0000256" key="1">
    <source>
        <dbReference type="SAM" id="MobiDB-lite"/>
    </source>
</evidence>
<evidence type="ECO:0000256" key="2">
    <source>
        <dbReference type="SAM" id="Phobius"/>
    </source>
</evidence>
<dbReference type="Proteomes" id="UP001516023">
    <property type="component" value="Unassembled WGS sequence"/>
</dbReference>
<keyword evidence="2" id="KW-0812">Transmembrane</keyword>
<evidence type="ECO:0000313" key="4">
    <source>
        <dbReference type="Proteomes" id="UP001516023"/>
    </source>
</evidence>
<name>A0ABD3QQH4_9STRA</name>